<dbReference type="InParanoid" id="Q2LQ12"/>
<keyword evidence="2" id="KW-1185">Reference proteome</keyword>
<dbReference type="KEGG" id="sat:SYN_00177"/>
<evidence type="ECO:0000313" key="2">
    <source>
        <dbReference type="Proteomes" id="UP000001933"/>
    </source>
</evidence>
<name>Q2LQ12_SYNAS</name>
<dbReference type="STRING" id="56780.SYN_00177"/>
<reference evidence="1 2" key="1">
    <citation type="journal article" date="2007" name="Proc. Natl. Acad. Sci. U.S.A.">
        <title>The genome of Syntrophus aciditrophicus: life at the thermodynamic limit of microbial growth.</title>
        <authorList>
            <person name="McInerney M.J."/>
            <person name="Rohlin L."/>
            <person name="Mouttaki H."/>
            <person name="Kim U."/>
            <person name="Krupp R.S."/>
            <person name="Rios-Hernandez L."/>
            <person name="Sieber J."/>
            <person name="Struchtemeyer C.G."/>
            <person name="Bhattacharyya A."/>
            <person name="Campbell J.W."/>
            <person name="Gunsalus R.P."/>
        </authorList>
    </citation>
    <scope>NUCLEOTIDE SEQUENCE [LARGE SCALE GENOMIC DNA]</scope>
    <source>
        <strain evidence="1 2">SB</strain>
    </source>
</reference>
<accession>Q2LQ12</accession>
<dbReference type="EMBL" id="CP000252">
    <property type="protein sequence ID" value="ABC75943.1"/>
    <property type="molecule type" value="Genomic_DNA"/>
</dbReference>
<proteinExistence type="predicted"/>
<dbReference type="HOGENOM" id="CLU_2810901_0_0_7"/>
<gene>
    <name evidence="1" type="ORF">SYN_00177</name>
</gene>
<protein>
    <submittedName>
        <fullName evidence="1">Hypothetical cytosolic protein</fullName>
    </submittedName>
</protein>
<sequence>MKVPMPAFHEDPPVALPPSLLVLSATVKTPSARVRHLLIPWNFGEFLFYRLTKKRYGKNDGIFKEMR</sequence>
<evidence type="ECO:0000313" key="1">
    <source>
        <dbReference type="EMBL" id="ABC75943.1"/>
    </source>
</evidence>
<dbReference type="Proteomes" id="UP000001933">
    <property type="component" value="Chromosome"/>
</dbReference>
<dbReference type="AlphaFoldDB" id="Q2LQ12"/>
<organism evidence="1 2">
    <name type="scientific">Syntrophus aciditrophicus (strain SB)</name>
    <dbReference type="NCBI Taxonomy" id="56780"/>
    <lineage>
        <taxon>Bacteria</taxon>
        <taxon>Pseudomonadati</taxon>
        <taxon>Thermodesulfobacteriota</taxon>
        <taxon>Syntrophia</taxon>
        <taxon>Syntrophales</taxon>
        <taxon>Syntrophaceae</taxon>
        <taxon>Syntrophus</taxon>
    </lineage>
</organism>